<dbReference type="OrthoDB" id="289273at2759"/>
<sequence>MRFLIVNGFNATQVNSKTFDNFRSSIQQMISSQREVADTECEYHIRDRHSLDDFLYEPETSLIRIEYGLKFDSLDIVFIIASPNQKPWHPNMRKVLTLIRMCLKTKKLLFTTSFGAQVIAYLCSTNFSVVYIYNYANITNNHGNGCKLVDFPKYTLQAFKNGPNEYFLDSTTGDLYLYSKVTDEWLPKVNTGLHNRRDAMEYQSIGRFVVKSPTYKPKSNTLANQNDMFCSIKKQFLHHWLFKGVNMEFPVNLINQLDIHPITFTNPNRKFLALAENNLRGPLIIESDNIIATILQYIYIMRFLIVNGFNATQVNSKTFDNFRSSIQQMISSQREVADTECEYHIRDRHSLDDFLYEPETSLIRIEYGLKFDSLDIVFIIASPNQKPWHPNMRKVLTLIRMCLKTKKLLFTTSFGAQVIAYLCSTNFSVYANITNNHGNGCKLVDFPKYTLQAFKNGPNEYFLDSTTGDLYLYSKVTDEWLPKVNTGLHNRRDAMEYQSIGRFVVKSPTYKPKSNTLANQNDMFCSIKKQFLHHWLFKGVNMEFPVNLINQLDIHPITFTNPNRKFLALAENNLRGPLIIESDNIIATMFELESKQKDTIKILSNFIDNAVKIIRFNNSYNSISITNQKYFSSNKGLDNIELVFQSKKKTNNLNPEDLLQKQQKNFMLEYRKLLNNAIQETERDKIFHVGFSVKKDRLPDFVQQNNIQDKNYKVTRRKSFQLKKAQFLRQQSQINIGGDDDQQIRDLQEESPKRKLPFQNVITITNTNKRLHSKINSHPKTPLTIENEQFHSEDPDFQPLCQSTVRKILHPTLDDEFVGYKKVWVPGYLSKERFKNSKIPKTQRSLRTQILRNYTESLV</sequence>
<protein>
    <submittedName>
        <fullName evidence="1">Uncharacterized protein</fullName>
    </submittedName>
</protein>
<keyword evidence="2" id="KW-1185">Reference proteome</keyword>
<comment type="caution">
    <text evidence="1">The sequence shown here is derived from an EMBL/GenBank/DDBJ whole genome shotgun (WGS) entry which is preliminary data.</text>
</comment>
<proteinExistence type="predicted"/>
<reference evidence="1" key="1">
    <citation type="submission" date="2021-01" db="EMBL/GenBank/DDBJ databases">
        <authorList>
            <consortium name="Genoscope - CEA"/>
            <person name="William W."/>
        </authorList>
    </citation>
    <scope>NUCLEOTIDE SEQUENCE</scope>
</reference>
<evidence type="ECO:0000313" key="1">
    <source>
        <dbReference type="EMBL" id="CAD8119648.1"/>
    </source>
</evidence>
<dbReference type="Proteomes" id="UP000692954">
    <property type="component" value="Unassembled WGS sequence"/>
</dbReference>
<gene>
    <name evidence="1" type="ORF">PSON_ATCC_30995.1.T1220063</name>
</gene>
<accession>A0A8S1QV70</accession>
<evidence type="ECO:0000313" key="2">
    <source>
        <dbReference type="Proteomes" id="UP000692954"/>
    </source>
</evidence>
<dbReference type="EMBL" id="CAJJDN010000122">
    <property type="protein sequence ID" value="CAD8119648.1"/>
    <property type="molecule type" value="Genomic_DNA"/>
</dbReference>
<dbReference type="AlphaFoldDB" id="A0A8S1QV70"/>
<organism evidence="1 2">
    <name type="scientific">Paramecium sonneborni</name>
    <dbReference type="NCBI Taxonomy" id="65129"/>
    <lineage>
        <taxon>Eukaryota</taxon>
        <taxon>Sar</taxon>
        <taxon>Alveolata</taxon>
        <taxon>Ciliophora</taxon>
        <taxon>Intramacronucleata</taxon>
        <taxon>Oligohymenophorea</taxon>
        <taxon>Peniculida</taxon>
        <taxon>Parameciidae</taxon>
        <taxon>Paramecium</taxon>
    </lineage>
</organism>
<name>A0A8S1QV70_9CILI</name>